<proteinExistence type="inferred from homology"/>
<dbReference type="PANTHER" id="PTHR11941:SF54">
    <property type="entry name" value="ENOYL-COA HYDRATASE, MITOCHONDRIAL"/>
    <property type="match status" value="1"/>
</dbReference>
<dbReference type="GO" id="GO:0016853">
    <property type="term" value="F:isomerase activity"/>
    <property type="evidence" value="ECO:0007669"/>
    <property type="project" value="UniProtKB-KW"/>
</dbReference>
<dbReference type="AlphaFoldDB" id="A0A6P1T3V4"/>
<dbReference type="GO" id="GO:0006635">
    <property type="term" value="P:fatty acid beta-oxidation"/>
    <property type="evidence" value="ECO:0007669"/>
    <property type="project" value="TreeGrafter"/>
</dbReference>
<keyword evidence="2" id="KW-0456">Lyase</keyword>
<dbReference type="GO" id="GO:0016829">
    <property type="term" value="F:lyase activity"/>
    <property type="evidence" value="ECO:0007669"/>
    <property type="project" value="UniProtKB-KW"/>
</dbReference>
<gene>
    <name evidence="4" type="ORF">GO499_15005</name>
</gene>
<dbReference type="CDD" id="cd06558">
    <property type="entry name" value="crotonase-like"/>
    <property type="match status" value="1"/>
</dbReference>
<dbReference type="InterPro" id="IPR018376">
    <property type="entry name" value="Enoyl-CoA_hyd/isom_CS"/>
</dbReference>
<evidence type="ECO:0000256" key="3">
    <source>
        <dbReference type="RuleBase" id="RU003707"/>
    </source>
</evidence>
<dbReference type="Gene3D" id="3.90.226.10">
    <property type="entry name" value="2-enoyl-CoA Hydratase, Chain A, domain 1"/>
    <property type="match status" value="1"/>
</dbReference>
<reference evidence="4 5" key="1">
    <citation type="submission" date="2019-12" db="EMBL/GenBank/DDBJ databases">
        <title>Complete genome sequence of Algicella marina strain 9Alg 56(T) isolated from the red alga Tichocarpus crinitus.</title>
        <authorList>
            <person name="Kim S.-G."/>
            <person name="Nedashkovskaya O.I."/>
        </authorList>
    </citation>
    <scope>NUCLEOTIDE SEQUENCE [LARGE SCALE GENOMIC DNA]</scope>
    <source>
        <strain evidence="4 5">9Alg 56</strain>
    </source>
</reference>
<dbReference type="InterPro" id="IPR001753">
    <property type="entry name" value="Enoyl-CoA_hydra/iso"/>
</dbReference>
<dbReference type="KEGG" id="amaq:GO499_15005"/>
<keyword evidence="4" id="KW-0413">Isomerase</keyword>
<evidence type="ECO:0000256" key="1">
    <source>
        <dbReference type="ARBA" id="ARBA00005254"/>
    </source>
</evidence>
<accession>A0A6P1T3V4</accession>
<evidence type="ECO:0000313" key="5">
    <source>
        <dbReference type="Proteomes" id="UP000464495"/>
    </source>
</evidence>
<protein>
    <submittedName>
        <fullName evidence="4">Enoyl-CoA hydratase/isomerase family protein</fullName>
    </submittedName>
</protein>
<comment type="similarity">
    <text evidence="1 3">Belongs to the enoyl-CoA hydratase/isomerase family.</text>
</comment>
<evidence type="ECO:0000313" key="4">
    <source>
        <dbReference type="EMBL" id="QHQ36390.1"/>
    </source>
</evidence>
<sequence length="247" mass="26119">MIDTRQEGLVGWIVLNDPERHNALTRAAMSAVAEALEAHRAAGCRAVVLTGRGRSFSAGASLKEVGSEDWTENPLTTLASTIEACPLPVVAALNGGTYGGAVDIALACDFRLGAEGMRLTVPAARLGIHYPAEGLARAARLFGLQVARRIFLAAESFPAESLLTLGLVESLHPVEELEQAAGDFADHLAALAPLAVQGMKQTLRETLDGSADAGRVRGRIAECFASDDHREGLAAQKEKRAPEFRGR</sequence>
<name>A0A6P1T3V4_9RHOB</name>
<dbReference type="InterPro" id="IPR029045">
    <property type="entry name" value="ClpP/crotonase-like_dom_sf"/>
</dbReference>
<organism evidence="4 5">
    <name type="scientific">Algicella marina</name>
    <dbReference type="NCBI Taxonomy" id="2683284"/>
    <lineage>
        <taxon>Bacteria</taxon>
        <taxon>Pseudomonadati</taxon>
        <taxon>Pseudomonadota</taxon>
        <taxon>Alphaproteobacteria</taxon>
        <taxon>Rhodobacterales</taxon>
        <taxon>Paracoccaceae</taxon>
        <taxon>Algicella</taxon>
    </lineage>
</organism>
<dbReference type="Proteomes" id="UP000464495">
    <property type="component" value="Chromosome"/>
</dbReference>
<dbReference type="InterPro" id="IPR014748">
    <property type="entry name" value="Enoyl-CoA_hydra_C"/>
</dbReference>
<dbReference type="SUPFAM" id="SSF52096">
    <property type="entry name" value="ClpP/crotonase"/>
    <property type="match status" value="1"/>
</dbReference>
<dbReference type="PROSITE" id="PS00166">
    <property type="entry name" value="ENOYL_COA_HYDRATASE"/>
    <property type="match status" value="1"/>
</dbReference>
<dbReference type="Pfam" id="PF00378">
    <property type="entry name" value="ECH_1"/>
    <property type="match status" value="1"/>
</dbReference>
<dbReference type="EMBL" id="CP046620">
    <property type="protein sequence ID" value="QHQ36390.1"/>
    <property type="molecule type" value="Genomic_DNA"/>
</dbReference>
<evidence type="ECO:0000256" key="2">
    <source>
        <dbReference type="ARBA" id="ARBA00023239"/>
    </source>
</evidence>
<dbReference type="RefSeq" id="WP_161862936.1">
    <property type="nucleotide sequence ID" value="NZ_CP046620.1"/>
</dbReference>
<dbReference type="PANTHER" id="PTHR11941">
    <property type="entry name" value="ENOYL-COA HYDRATASE-RELATED"/>
    <property type="match status" value="1"/>
</dbReference>
<keyword evidence="5" id="KW-1185">Reference proteome</keyword>
<dbReference type="Gene3D" id="1.10.12.10">
    <property type="entry name" value="Lyase 2-enoyl-coa Hydratase, Chain A, domain 2"/>
    <property type="match status" value="1"/>
</dbReference>